<evidence type="ECO:0000313" key="2">
    <source>
        <dbReference type="EMBL" id="OIV38380.1"/>
    </source>
</evidence>
<comment type="caution">
    <text evidence="2">The sequence shown here is derived from an EMBL/GenBank/DDBJ whole genome shotgun (WGS) entry which is preliminary data.</text>
</comment>
<keyword evidence="2" id="KW-0378">Hydrolase</keyword>
<organism evidence="2 3">
    <name type="scientific">Mangrovactinospora gilvigrisea</name>
    <dbReference type="NCBI Taxonomy" id="1428644"/>
    <lineage>
        <taxon>Bacteria</taxon>
        <taxon>Bacillati</taxon>
        <taxon>Actinomycetota</taxon>
        <taxon>Actinomycetes</taxon>
        <taxon>Kitasatosporales</taxon>
        <taxon>Streptomycetaceae</taxon>
        <taxon>Mangrovactinospora</taxon>
    </lineage>
</organism>
<dbReference type="InterPro" id="IPR029058">
    <property type="entry name" value="AB_hydrolase_fold"/>
</dbReference>
<dbReference type="OrthoDB" id="2834584at2"/>
<accession>A0A1J7CA34</accession>
<dbReference type="Pfam" id="PF01738">
    <property type="entry name" value="DLH"/>
    <property type="match status" value="1"/>
</dbReference>
<reference evidence="2 3" key="1">
    <citation type="submission" date="2016-10" db="EMBL/GenBank/DDBJ databases">
        <title>Genome sequence of Streptomyces gilvigriseus MUSC 26.</title>
        <authorList>
            <person name="Lee L.-H."/>
            <person name="Ser H.-L."/>
        </authorList>
    </citation>
    <scope>NUCLEOTIDE SEQUENCE [LARGE SCALE GENOMIC DNA]</scope>
    <source>
        <strain evidence="2 3">MUSC 26</strain>
    </source>
</reference>
<dbReference type="InterPro" id="IPR002925">
    <property type="entry name" value="Dienelactn_hydro"/>
</dbReference>
<dbReference type="Gene3D" id="3.40.50.1820">
    <property type="entry name" value="alpha/beta hydrolase"/>
    <property type="match status" value="1"/>
</dbReference>
<sequence length="189" mass="20436">MPEVVLFHSEYGPGPGAAHAADRLRELGHTVHVVELFDEVPEPGETPAPRDPDTLLRAAVLGVARLSGQGLVYAGIGLGAAVAQNVALADEHARGLLMLHGTSDLREDPVAETDGLPVQLHMAEPDPFETEDWLGAWYLKMRDVGAEPEVHRYHGAGHLFTDASLPDFDAEADRRAWAAIAEWLADLEE</sequence>
<proteinExistence type="predicted"/>
<protein>
    <submittedName>
        <fullName evidence="2">Dienelactone hydrolase</fullName>
    </submittedName>
</protein>
<dbReference type="STRING" id="1428644.BIV57_06155"/>
<dbReference type="PANTHER" id="PTHR46623:SF6">
    <property type="entry name" value="ALPHA_BETA-HYDROLASES SUPERFAMILY PROTEIN"/>
    <property type="match status" value="1"/>
</dbReference>
<dbReference type="AlphaFoldDB" id="A0A1J7CA34"/>
<dbReference type="PANTHER" id="PTHR46623">
    <property type="entry name" value="CARBOXYMETHYLENEBUTENOLIDASE-RELATED"/>
    <property type="match status" value="1"/>
</dbReference>
<gene>
    <name evidence="2" type="ORF">BIV57_06155</name>
</gene>
<evidence type="ECO:0000313" key="3">
    <source>
        <dbReference type="Proteomes" id="UP000243342"/>
    </source>
</evidence>
<keyword evidence="3" id="KW-1185">Reference proteome</keyword>
<dbReference type="SUPFAM" id="SSF53474">
    <property type="entry name" value="alpha/beta-Hydrolases"/>
    <property type="match status" value="1"/>
</dbReference>
<name>A0A1J7CA34_9ACTN</name>
<dbReference type="Proteomes" id="UP000243342">
    <property type="component" value="Unassembled WGS sequence"/>
</dbReference>
<feature type="domain" description="Dienelactone hydrolase" evidence="1">
    <location>
        <begin position="68"/>
        <end position="185"/>
    </location>
</feature>
<evidence type="ECO:0000259" key="1">
    <source>
        <dbReference type="Pfam" id="PF01738"/>
    </source>
</evidence>
<dbReference type="InterPro" id="IPR051049">
    <property type="entry name" value="Dienelactone_hydrolase-like"/>
</dbReference>
<dbReference type="EMBL" id="MLCF01000024">
    <property type="protein sequence ID" value="OIV38380.1"/>
    <property type="molecule type" value="Genomic_DNA"/>
</dbReference>
<dbReference type="GO" id="GO:0016787">
    <property type="term" value="F:hydrolase activity"/>
    <property type="evidence" value="ECO:0007669"/>
    <property type="project" value="UniProtKB-KW"/>
</dbReference>